<dbReference type="Pfam" id="PF09479">
    <property type="entry name" value="Flg_new"/>
    <property type="match status" value="10"/>
</dbReference>
<comment type="caution">
    <text evidence="5">The sequence shown here is derived from an EMBL/GenBank/DDBJ whole genome shotgun (WGS) entry which is preliminary data.</text>
</comment>
<proteinExistence type="predicted"/>
<dbReference type="InterPro" id="IPR013378">
    <property type="entry name" value="InlB-like_B-rpt"/>
</dbReference>
<organism evidence="5 6">
    <name type="scientific">Paenibacillus hunanensis</name>
    <dbReference type="NCBI Taxonomy" id="539262"/>
    <lineage>
        <taxon>Bacteria</taxon>
        <taxon>Bacillati</taxon>
        <taxon>Bacillota</taxon>
        <taxon>Bacilli</taxon>
        <taxon>Bacillales</taxon>
        <taxon>Paenibacillaceae</taxon>
        <taxon>Paenibacillus</taxon>
    </lineage>
</organism>
<dbReference type="Gene3D" id="2.60.220.30">
    <property type="match status" value="1"/>
</dbReference>
<feature type="domain" description="SLH" evidence="4">
    <location>
        <begin position="1462"/>
        <end position="1525"/>
    </location>
</feature>
<dbReference type="PROSITE" id="PS51272">
    <property type="entry name" value="SLH"/>
    <property type="match status" value="3"/>
</dbReference>
<dbReference type="InterPro" id="IPR000906">
    <property type="entry name" value="ZU5_dom"/>
</dbReference>
<feature type="region of interest" description="Disordered" evidence="2">
    <location>
        <begin position="1227"/>
        <end position="1249"/>
    </location>
</feature>
<dbReference type="RefSeq" id="WP_188774412.1">
    <property type="nucleotide sequence ID" value="NZ_BMMB01000002.1"/>
</dbReference>
<evidence type="ECO:0000313" key="6">
    <source>
        <dbReference type="Proteomes" id="UP001185028"/>
    </source>
</evidence>
<dbReference type="InterPro" id="IPR051465">
    <property type="entry name" value="Cell_Envelope_Struct_Comp"/>
</dbReference>
<feature type="domain" description="ZU5" evidence="3">
    <location>
        <begin position="1252"/>
        <end position="1383"/>
    </location>
</feature>
<sequence length="1580" mass="169300">MSSIAYRASWKIALVFLLVLGTLSIGTHTTRSAHAAAAEPYIGEIQLFPYNYAPDGWLFAAGQSMNISQNQALFALLGTQYGGDGRTTFNLPDLTSLSVPDGMGYYIAINGIFPSRGDWSTDSSVQALAGEVRLFPYSYTPSGWARLDGSVLQKSQFPLLYSVLGSQSDTSSQTFQLPTITNPLPGKQLFFAIALSSANPNQQGRDIGDGTGNEFVGETIPFVVPMQTQVYPTDGRTLNIGENQALFALMGNKFGGDGVQRFQLPNLTSNPYSFYYYTFSMGLYPSYGSSGSAPSSLAGTNTIATVGSGRTQEYSKTDLLSSSNGTGVSIRTQPLYGTVTDTGSRLIYTAPASYTGADQFTIRTYNANGFARGYSTIKVNVELSQPPAITGVSNGGLYNQAVTPVISRGLSTMLNGQPFTSGTPITAEGSYTLLATNNYGVSQVQFTIDSTPPVVSGIANGGRYTVPPTISFNEGTAKLNGAAFTSGGSISQEGNYTLIVTDAANNSSTITFSYYAPRVLSFNSNGGTSVATQNLYYGDLGVEPAVPTRTGYTFTGWYRDAALTQLFNFASTAITANTQLYAGWSINQYVVSFNTGDGTAIAPVTVNYGSQVSAPTPPTRTGYSFHGWYSDAALTQQFDFANTAITSSTQLYANWIVNQYNASFASNGGTSVGDVIVSYGSPLAEPTSPTRTGYTFTGWYADAALTQRFDFSTTQWSKDFTLFAGWNINQYTVSFDSNGGTAVANSAVNYGAALNTPTEPTRTGYSFTGWYTDAAHTQRFDFANTTITADLHLYAGWNINQYTVSFDSGGGSAIADRALDYNTLLSEPTAPTRTGYTFNGWYRDAAHTQRFDFVGTPVTANMQLYADWTLQSYTVTFNVYSGASVPNQTIPYGTLITRPADPVQAGHTFTGWYRDAAHTQPFDFQALITTPVTVYAGWSTNQYTVTFNSNGGTAVSDQKLDYGSPLADPQQPTRNGYTFTGWYRDAGLQQRFDFASSVIREDMQLYGGWERNQYTVGFDTYGGSVVRDVYIGYGDMLTVPNAPTADDAGSVFAGWFADPQHRLPFDFSQPIVSNLILYAKWAVRVQQITFDTDGGTSITAQSAAYGDRLSRPADPQRAGYTFAGWYTDAGHSQAFDFATTTVTADMTLYAKWNIAVRAITFDSAGGTSVANQSVNNGDTASRPADPQRTGYTFAGWYTDAAHRQPFDFAATVTADMTLYANWTAVKSSDSGSSGSSGGSKAQSNTNNDASTSTAASIVIPTGQAGQLRLGSGVLLEVPAGASDQSLEIKASVMTTPTTGLQDNQRVVSPVYEFLKNTEGTFKVPVKLTLSFDPTQLRSNEKLAVFYQTKADEPWTMVEDGTIDGSKISVDVNHFTRFTVMAIPATTSATPSTGDNPAPVDTNFSDITGHWAATSIREAASLGIVKGYADGTFHPAAQVTRAEFTVMLVRMLKPSAQNASSTASTFTDEGQIGAWARDDIATASALGWVKGDANGAFRPNSSITRAEMAVMVSRAMALTNATTTLSFTDAGTIPVWAKEAVSQMQQSNFMNGRANGNFDPSAVTTRAEAAQVLIQAHQQQK</sequence>
<dbReference type="InterPro" id="IPR011083">
    <property type="entry name" value="Phage_tail_collar_dom"/>
</dbReference>
<evidence type="ECO:0000256" key="1">
    <source>
        <dbReference type="ARBA" id="ARBA00004196"/>
    </source>
</evidence>
<feature type="domain" description="SLH" evidence="4">
    <location>
        <begin position="1526"/>
        <end position="1580"/>
    </location>
</feature>
<dbReference type="PANTHER" id="PTHR43308:SF5">
    <property type="entry name" value="S-LAYER PROTEIN _ PEPTIDOGLYCAN ENDO-BETA-N-ACETYLGLUCOSAMINIDASE"/>
    <property type="match status" value="1"/>
</dbReference>
<dbReference type="InterPro" id="IPR042229">
    <property type="entry name" value="Listeria/Bacterioides_rpt_sf"/>
</dbReference>
<dbReference type="InterPro" id="IPR001119">
    <property type="entry name" value="SLH_dom"/>
</dbReference>
<reference evidence="5 6" key="1">
    <citation type="submission" date="2023-07" db="EMBL/GenBank/DDBJ databases">
        <title>Genomic Encyclopedia of Type Strains, Phase IV (KMG-IV): sequencing the most valuable type-strain genomes for metagenomic binning, comparative biology and taxonomic classification.</title>
        <authorList>
            <person name="Goeker M."/>
        </authorList>
    </citation>
    <scope>NUCLEOTIDE SEQUENCE [LARGE SCALE GENOMIC DNA]</scope>
    <source>
        <strain evidence="5 6">DSM 22170</strain>
    </source>
</reference>
<dbReference type="Proteomes" id="UP001185028">
    <property type="component" value="Unassembled WGS sequence"/>
</dbReference>
<dbReference type="PROSITE" id="PS51145">
    <property type="entry name" value="ZU5"/>
    <property type="match status" value="1"/>
</dbReference>
<accession>A0ABU1J4V1</accession>
<evidence type="ECO:0000259" key="4">
    <source>
        <dbReference type="PROSITE" id="PS51272"/>
    </source>
</evidence>
<evidence type="ECO:0000313" key="5">
    <source>
        <dbReference type="EMBL" id="MDR6246528.1"/>
    </source>
</evidence>
<dbReference type="Gene3D" id="2.60.40.4270">
    <property type="entry name" value="Listeria-Bacteroides repeat domain"/>
    <property type="match status" value="10"/>
</dbReference>
<dbReference type="NCBIfam" id="TIGR02543">
    <property type="entry name" value="List_Bact_rpt"/>
    <property type="match status" value="9"/>
</dbReference>
<dbReference type="Pfam" id="PF07484">
    <property type="entry name" value="Collar"/>
    <property type="match status" value="3"/>
</dbReference>
<evidence type="ECO:0000259" key="3">
    <source>
        <dbReference type="PROSITE" id="PS51145"/>
    </source>
</evidence>
<dbReference type="Gene3D" id="3.90.1340.10">
    <property type="entry name" value="Phage tail collar domain"/>
    <property type="match status" value="3"/>
</dbReference>
<evidence type="ECO:0000256" key="2">
    <source>
        <dbReference type="SAM" id="MobiDB-lite"/>
    </source>
</evidence>
<feature type="domain" description="SLH" evidence="4">
    <location>
        <begin position="1398"/>
        <end position="1461"/>
    </location>
</feature>
<dbReference type="InterPro" id="IPR037053">
    <property type="entry name" value="Phage_tail_collar_dom_sf"/>
</dbReference>
<comment type="subcellular location">
    <subcellularLocation>
        <location evidence="1">Cell envelope</location>
    </subcellularLocation>
</comment>
<dbReference type="Gene3D" id="2.60.40.3440">
    <property type="match status" value="1"/>
</dbReference>
<dbReference type="EMBL" id="JAVDQH010000031">
    <property type="protein sequence ID" value="MDR6246528.1"/>
    <property type="molecule type" value="Genomic_DNA"/>
</dbReference>
<protein>
    <submittedName>
        <fullName evidence="5">Repeat protein (TIGR02543 family)</fullName>
    </submittedName>
</protein>
<name>A0ABU1J4V1_9BACL</name>
<dbReference type="SUPFAM" id="SSF88874">
    <property type="entry name" value="Receptor-binding domain of short tail fibre protein gp12"/>
    <property type="match status" value="3"/>
</dbReference>
<dbReference type="PANTHER" id="PTHR43308">
    <property type="entry name" value="OUTER MEMBRANE PROTEIN ALPHA-RELATED"/>
    <property type="match status" value="1"/>
</dbReference>
<gene>
    <name evidence="5" type="ORF">JOC58_004473</name>
</gene>
<dbReference type="Pfam" id="PF00395">
    <property type="entry name" value="SLH"/>
    <property type="match status" value="3"/>
</dbReference>
<feature type="compositionally biased region" description="Polar residues" evidence="2">
    <location>
        <begin position="1240"/>
        <end position="1249"/>
    </location>
</feature>
<keyword evidence="6" id="KW-1185">Reference proteome</keyword>